<dbReference type="Proteomes" id="UP001151760">
    <property type="component" value="Unassembled WGS sequence"/>
</dbReference>
<reference evidence="1" key="2">
    <citation type="submission" date="2022-01" db="EMBL/GenBank/DDBJ databases">
        <authorList>
            <person name="Yamashiro T."/>
            <person name="Shiraishi A."/>
            <person name="Satake H."/>
            <person name="Nakayama K."/>
        </authorList>
    </citation>
    <scope>NUCLEOTIDE SEQUENCE</scope>
</reference>
<dbReference type="Pfam" id="PF14223">
    <property type="entry name" value="Retrotran_gag_2"/>
    <property type="match status" value="1"/>
</dbReference>
<accession>A0ABQ5H9K7</accession>
<protein>
    <submittedName>
        <fullName evidence="1">Uncharacterized protein</fullName>
    </submittedName>
</protein>
<name>A0ABQ5H9K7_9ASTR</name>
<gene>
    <name evidence="1" type="ORF">Tco_1058259</name>
</gene>
<organism evidence="1 2">
    <name type="scientific">Tanacetum coccineum</name>
    <dbReference type="NCBI Taxonomy" id="301880"/>
    <lineage>
        <taxon>Eukaryota</taxon>
        <taxon>Viridiplantae</taxon>
        <taxon>Streptophyta</taxon>
        <taxon>Embryophyta</taxon>
        <taxon>Tracheophyta</taxon>
        <taxon>Spermatophyta</taxon>
        <taxon>Magnoliopsida</taxon>
        <taxon>eudicotyledons</taxon>
        <taxon>Gunneridae</taxon>
        <taxon>Pentapetalae</taxon>
        <taxon>asterids</taxon>
        <taxon>campanulids</taxon>
        <taxon>Asterales</taxon>
        <taxon>Asteraceae</taxon>
        <taxon>Asteroideae</taxon>
        <taxon>Anthemideae</taxon>
        <taxon>Anthemidinae</taxon>
        <taxon>Tanacetum</taxon>
    </lineage>
</organism>
<comment type="caution">
    <text evidence="1">The sequence shown here is derived from an EMBL/GenBank/DDBJ whole genome shotgun (WGS) entry which is preliminary data.</text>
</comment>
<reference evidence="1" key="1">
    <citation type="journal article" date="2022" name="Int. J. Mol. Sci.">
        <title>Draft Genome of Tanacetum Coccineum: Genomic Comparison of Closely Related Tanacetum-Family Plants.</title>
        <authorList>
            <person name="Yamashiro T."/>
            <person name="Shiraishi A."/>
            <person name="Nakayama K."/>
            <person name="Satake H."/>
        </authorList>
    </citation>
    <scope>NUCLEOTIDE SEQUENCE</scope>
</reference>
<sequence length="183" mass="21274">MLCYLARMEPYYIKCIKDGPFQSKTTEDDIIESVISYETAKATWTNLVHNFEGPSNTKENRIIDLKLKYQTFRVKPSESLSQTYTHYKTLLNELTNDGVNLSKHKINVGFVNSLLEKLLFFSQGLRNDNHTQTLDLADIYERFVYEDNLIQRRYSYSKKALVTTPSTTPISIAFFSNNVIQDF</sequence>
<proteinExistence type="predicted"/>
<dbReference type="EMBL" id="BQNB010019305">
    <property type="protein sequence ID" value="GJT83917.1"/>
    <property type="molecule type" value="Genomic_DNA"/>
</dbReference>
<evidence type="ECO:0000313" key="1">
    <source>
        <dbReference type="EMBL" id="GJT83917.1"/>
    </source>
</evidence>
<keyword evidence="2" id="KW-1185">Reference proteome</keyword>
<evidence type="ECO:0000313" key="2">
    <source>
        <dbReference type="Proteomes" id="UP001151760"/>
    </source>
</evidence>